<evidence type="ECO:0000313" key="2">
    <source>
        <dbReference type="EMBL" id="AVO46689.1"/>
    </source>
</evidence>
<name>A0A2S0NET4_9HYPH</name>
<dbReference type="KEGG" id="phr:C6569_17370"/>
<evidence type="ECO:0000256" key="1">
    <source>
        <dbReference type="SAM" id="SignalP"/>
    </source>
</evidence>
<keyword evidence="3" id="KW-1185">Reference proteome</keyword>
<feature type="chain" id="PRO_5015583392" evidence="1">
    <location>
        <begin position="41"/>
        <end position="189"/>
    </location>
</feature>
<keyword evidence="1" id="KW-0732">Signal</keyword>
<dbReference type="AlphaFoldDB" id="A0A2S0NET4"/>
<feature type="signal peptide" evidence="1">
    <location>
        <begin position="1"/>
        <end position="40"/>
    </location>
</feature>
<sequence>MRIATVFISHRAPRARTFAVPAALVLLAALVCLAPTPAAAQRDACNDYANQQMSFDQRARQQRCTGWTGHSNYQAHYDWCRRQTPQRVQQAVADWGSAFQRCQFQASGSPAAGAGRPAWNIQWVQVGGGWRSGVYRVATDRCTHGAAGSYCGPNEDWRGEYGNGAVTQWRRGGCQNPVISIRCTVTRAP</sequence>
<dbReference type="Proteomes" id="UP000237889">
    <property type="component" value="Chromosome"/>
</dbReference>
<organism evidence="2 3">
    <name type="scientific">Phreatobacter cathodiphilus</name>
    <dbReference type="NCBI Taxonomy" id="1868589"/>
    <lineage>
        <taxon>Bacteria</taxon>
        <taxon>Pseudomonadati</taxon>
        <taxon>Pseudomonadota</taxon>
        <taxon>Alphaproteobacteria</taxon>
        <taxon>Hyphomicrobiales</taxon>
        <taxon>Phreatobacteraceae</taxon>
        <taxon>Phreatobacter</taxon>
    </lineage>
</organism>
<gene>
    <name evidence="2" type="ORF">C6569_17370</name>
</gene>
<reference evidence="2 3" key="1">
    <citation type="submission" date="2018-03" db="EMBL/GenBank/DDBJ databases">
        <title>Genome sequencing of Phreatobacter sp.</title>
        <authorList>
            <person name="Kim S.-J."/>
            <person name="Heo J."/>
            <person name="Kwon S.-W."/>
        </authorList>
    </citation>
    <scope>NUCLEOTIDE SEQUENCE [LARGE SCALE GENOMIC DNA]</scope>
    <source>
        <strain evidence="2 3">S-12</strain>
    </source>
</reference>
<evidence type="ECO:0000313" key="3">
    <source>
        <dbReference type="Proteomes" id="UP000237889"/>
    </source>
</evidence>
<protein>
    <submittedName>
        <fullName evidence="2">Uncharacterized protein</fullName>
    </submittedName>
</protein>
<accession>A0A2S0NET4</accession>
<proteinExistence type="predicted"/>
<dbReference type="EMBL" id="CP027668">
    <property type="protein sequence ID" value="AVO46689.1"/>
    <property type="molecule type" value="Genomic_DNA"/>
</dbReference>